<reference evidence="10" key="1">
    <citation type="submission" date="2021-03" db="EMBL/GenBank/DDBJ databases">
        <authorList>
            <person name="Bekaert M."/>
        </authorList>
    </citation>
    <scope>NUCLEOTIDE SEQUENCE</scope>
</reference>
<proteinExistence type="inferred from homology"/>
<keyword evidence="9" id="KW-0735">Signal-anchor</keyword>
<keyword evidence="6 9" id="KW-0333">Golgi apparatus</keyword>
<evidence type="ECO:0000256" key="8">
    <source>
        <dbReference type="ARBA" id="ARBA00023180"/>
    </source>
</evidence>
<dbReference type="PANTHER" id="PTHR12137">
    <property type="entry name" value="CARBOHYDRATE SULFOTRANSFERASE"/>
    <property type="match status" value="1"/>
</dbReference>
<dbReference type="Pfam" id="PF03567">
    <property type="entry name" value="Sulfotransfer_2"/>
    <property type="match status" value="1"/>
</dbReference>
<evidence type="ECO:0000256" key="1">
    <source>
        <dbReference type="ARBA" id="ARBA00004323"/>
    </source>
</evidence>
<keyword evidence="7" id="KW-0472">Membrane</keyword>
<evidence type="ECO:0000256" key="6">
    <source>
        <dbReference type="ARBA" id="ARBA00023034"/>
    </source>
</evidence>
<evidence type="ECO:0000256" key="2">
    <source>
        <dbReference type="ARBA" id="ARBA00006339"/>
    </source>
</evidence>
<dbReference type="PANTHER" id="PTHR12137:SF54">
    <property type="entry name" value="CARBOHYDRATE SULFOTRANSFERASE"/>
    <property type="match status" value="1"/>
</dbReference>
<keyword evidence="5" id="KW-1133">Transmembrane helix</keyword>
<dbReference type="OrthoDB" id="2019940at2759"/>
<dbReference type="AlphaFoldDB" id="A0A8S3Q1V1"/>
<organism evidence="10 11">
    <name type="scientific">Mytilus edulis</name>
    <name type="common">Blue mussel</name>
    <dbReference type="NCBI Taxonomy" id="6550"/>
    <lineage>
        <taxon>Eukaryota</taxon>
        <taxon>Metazoa</taxon>
        <taxon>Spiralia</taxon>
        <taxon>Lophotrochozoa</taxon>
        <taxon>Mollusca</taxon>
        <taxon>Bivalvia</taxon>
        <taxon>Autobranchia</taxon>
        <taxon>Pteriomorphia</taxon>
        <taxon>Mytilida</taxon>
        <taxon>Mytiloidea</taxon>
        <taxon>Mytilidae</taxon>
        <taxon>Mytilinae</taxon>
        <taxon>Mytilus</taxon>
    </lineage>
</organism>
<dbReference type="GO" id="GO:0008146">
    <property type="term" value="F:sulfotransferase activity"/>
    <property type="evidence" value="ECO:0007669"/>
    <property type="project" value="InterPro"/>
</dbReference>
<dbReference type="GO" id="GO:0016051">
    <property type="term" value="P:carbohydrate biosynthetic process"/>
    <property type="evidence" value="ECO:0007669"/>
    <property type="project" value="InterPro"/>
</dbReference>
<dbReference type="GO" id="GO:0000139">
    <property type="term" value="C:Golgi membrane"/>
    <property type="evidence" value="ECO:0007669"/>
    <property type="project" value="UniProtKB-SubCell"/>
</dbReference>
<sequence>MLTNNLYKAEEKWIEVELDKGVTMENTINVSRPEKIKDHTLGAIMKSRKHNLDKQCYNRIDVGRSDEDNFKAHMQFVPEEKMVYCGIEKVGSTFWRRLIQLLHKHEIRSPYSIKPRDCMQNYKSFQSQKLDNYHDILKENSKFLFVRDPYSRLLSGYLDKIFSPNPYYWYLIGSKAVEFTRKQKKHCGHDVTFPEMVEYFIHTEEQNKDRDGHFLPATDHCRPCFVKYDYIGKMETFADDVHFILKEFNLENYTSVLKDFKTDSILDSITDTVETFRDVRSTFTKCLSIYGGLQKIWRKLQIRGIISEQIKFPFNKNDATKFKPSSQTFKNAIINAHIESKKQYNLKDQKRKYLISAYNLLPIATMDKLQKIFQNDFQIFGYDKRPDYLYQPRQKNIVDIFKL</sequence>
<evidence type="ECO:0000313" key="10">
    <source>
        <dbReference type="EMBL" id="CAG2190752.1"/>
    </source>
</evidence>
<comment type="caution">
    <text evidence="10">The sequence shown here is derived from an EMBL/GenBank/DDBJ whole genome shotgun (WGS) entry which is preliminary data.</text>
</comment>
<dbReference type="Proteomes" id="UP000683360">
    <property type="component" value="Unassembled WGS sequence"/>
</dbReference>
<comment type="similarity">
    <text evidence="2 9">Belongs to the sulfotransferase 2 family.</text>
</comment>
<comment type="subcellular location">
    <subcellularLocation>
        <location evidence="1 9">Golgi apparatus membrane</location>
        <topology evidence="1 9">Single-pass type II membrane protein</topology>
    </subcellularLocation>
</comment>
<name>A0A8S3Q1V1_MYTED</name>
<keyword evidence="9" id="KW-0119">Carbohydrate metabolism</keyword>
<evidence type="ECO:0000256" key="7">
    <source>
        <dbReference type="ARBA" id="ARBA00023136"/>
    </source>
</evidence>
<evidence type="ECO:0000313" key="11">
    <source>
        <dbReference type="Proteomes" id="UP000683360"/>
    </source>
</evidence>
<evidence type="ECO:0000256" key="4">
    <source>
        <dbReference type="ARBA" id="ARBA00022692"/>
    </source>
</evidence>
<evidence type="ECO:0000256" key="9">
    <source>
        <dbReference type="RuleBase" id="RU364020"/>
    </source>
</evidence>
<dbReference type="InterPro" id="IPR005331">
    <property type="entry name" value="Sulfotransferase"/>
</dbReference>
<dbReference type="EMBL" id="CAJPWZ010000341">
    <property type="protein sequence ID" value="CAG2190752.1"/>
    <property type="molecule type" value="Genomic_DNA"/>
</dbReference>
<evidence type="ECO:0000256" key="5">
    <source>
        <dbReference type="ARBA" id="ARBA00022989"/>
    </source>
</evidence>
<dbReference type="EC" id="2.8.2.-" evidence="9"/>
<keyword evidence="4" id="KW-0812">Transmembrane</keyword>
<keyword evidence="11" id="KW-1185">Reference proteome</keyword>
<protein>
    <recommendedName>
        <fullName evidence="9">Carbohydrate sulfotransferase</fullName>
        <ecNumber evidence="9">2.8.2.-</ecNumber>
    </recommendedName>
</protein>
<keyword evidence="3 9" id="KW-0808">Transferase</keyword>
<dbReference type="InterPro" id="IPR018011">
    <property type="entry name" value="Carb_sulfotrans_8-10"/>
</dbReference>
<keyword evidence="8 9" id="KW-0325">Glycoprotein</keyword>
<evidence type="ECO:0000256" key="3">
    <source>
        <dbReference type="ARBA" id="ARBA00022679"/>
    </source>
</evidence>
<gene>
    <name evidence="10" type="ORF">MEDL_6006</name>
</gene>
<accession>A0A8S3Q1V1</accession>